<dbReference type="Proteomes" id="UP001057402">
    <property type="component" value="Chromosome 3"/>
</dbReference>
<protein>
    <submittedName>
        <fullName evidence="1">Uncharacterized protein</fullName>
    </submittedName>
</protein>
<evidence type="ECO:0000313" key="1">
    <source>
        <dbReference type="EMBL" id="KAI4379845.1"/>
    </source>
</evidence>
<dbReference type="EMBL" id="CM042882">
    <property type="protein sequence ID" value="KAI4379845.1"/>
    <property type="molecule type" value="Genomic_DNA"/>
</dbReference>
<evidence type="ECO:0000313" key="2">
    <source>
        <dbReference type="Proteomes" id="UP001057402"/>
    </source>
</evidence>
<gene>
    <name evidence="1" type="ORF">MLD38_006090</name>
</gene>
<name>A0ACB9RLG8_9MYRT</name>
<comment type="caution">
    <text evidence="1">The sequence shown here is derived from an EMBL/GenBank/DDBJ whole genome shotgun (WGS) entry which is preliminary data.</text>
</comment>
<accession>A0ACB9RLG8</accession>
<proteinExistence type="predicted"/>
<reference evidence="2" key="1">
    <citation type="journal article" date="2023" name="Front. Plant Sci.">
        <title>Chromosomal-level genome assembly of Melastoma candidum provides insights into trichome evolution.</title>
        <authorList>
            <person name="Zhong Y."/>
            <person name="Wu W."/>
            <person name="Sun C."/>
            <person name="Zou P."/>
            <person name="Liu Y."/>
            <person name="Dai S."/>
            <person name="Zhou R."/>
        </authorList>
    </citation>
    <scope>NUCLEOTIDE SEQUENCE [LARGE SCALE GENOMIC DNA]</scope>
</reference>
<sequence>MATSAPETEPGQSQLYHCLAFGWLCGGIIEHASGKKFQEVLEEAFIYPLNIEGELYIGIPAGVESRLATLSVHRDDLSKLSQLSNRTDLPSTFQVDSIL</sequence>
<keyword evidence="2" id="KW-1185">Reference proteome</keyword>
<organism evidence="1 2">
    <name type="scientific">Melastoma candidum</name>
    <dbReference type="NCBI Taxonomy" id="119954"/>
    <lineage>
        <taxon>Eukaryota</taxon>
        <taxon>Viridiplantae</taxon>
        <taxon>Streptophyta</taxon>
        <taxon>Embryophyta</taxon>
        <taxon>Tracheophyta</taxon>
        <taxon>Spermatophyta</taxon>
        <taxon>Magnoliopsida</taxon>
        <taxon>eudicotyledons</taxon>
        <taxon>Gunneridae</taxon>
        <taxon>Pentapetalae</taxon>
        <taxon>rosids</taxon>
        <taxon>malvids</taxon>
        <taxon>Myrtales</taxon>
        <taxon>Melastomataceae</taxon>
        <taxon>Melastomatoideae</taxon>
        <taxon>Melastomateae</taxon>
        <taxon>Melastoma</taxon>
    </lineage>
</organism>